<evidence type="ECO:0000259" key="5">
    <source>
        <dbReference type="Pfam" id="PF25023"/>
    </source>
</evidence>
<evidence type="ECO:0000259" key="4">
    <source>
        <dbReference type="Pfam" id="PF20148"/>
    </source>
</evidence>
<feature type="compositionally biased region" description="Low complexity" evidence="2">
    <location>
        <begin position="69"/>
        <end position="83"/>
    </location>
</feature>
<dbReference type="PANTHER" id="PTHR32305:SF15">
    <property type="entry name" value="PROTEIN RHSA-RELATED"/>
    <property type="match status" value="1"/>
</dbReference>
<dbReference type="Pfam" id="PF05593">
    <property type="entry name" value="RHS_repeat"/>
    <property type="match status" value="5"/>
</dbReference>
<dbReference type="Pfam" id="PF20148">
    <property type="entry name" value="DUF6531"/>
    <property type="match status" value="1"/>
</dbReference>
<keyword evidence="3" id="KW-0732">Signal</keyword>
<name>A0ABV8G078_9ACTN</name>
<gene>
    <name evidence="6" type="ORF">ACFOY2_01185</name>
</gene>
<evidence type="ECO:0000256" key="3">
    <source>
        <dbReference type="SAM" id="SignalP"/>
    </source>
</evidence>
<organism evidence="6 7">
    <name type="scientific">Nonomuraea purpurea</name>
    <dbReference type="NCBI Taxonomy" id="1849276"/>
    <lineage>
        <taxon>Bacteria</taxon>
        <taxon>Bacillati</taxon>
        <taxon>Actinomycetota</taxon>
        <taxon>Actinomycetes</taxon>
        <taxon>Streptosporangiales</taxon>
        <taxon>Streptosporangiaceae</taxon>
        <taxon>Nonomuraea</taxon>
    </lineage>
</organism>
<dbReference type="Pfam" id="PF13385">
    <property type="entry name" value="Laminin_G_3"/>
    <property type="match status" value="1"/>
</dbReference>
<dbReference type="NCBIfam" id="TIGR01643">
    <property type="entry name" value="YD_repeat_2x"/>
    <property type="match status" value="7"/>
</dbReference>
<feature type="region of interest" description="Disordered" evidence="2">
    <location>
        <begin position="2099"/>
        <end position="2119"/>
    </location>
</feature>
<dbReference type="InterPro" id="IPR006530">
    <property type="entry name" value="YD"/>
</dbReference>
<dbReference type="PANTHER" id="PTHR32305">
    <property type="match status" value="1"/>
</dbReference>
<dbReference type="SUPFAM" id="SSF49899">
    <property type="entry name" value="Concanavalin A-like lectins/glucanases"/>
    <property type="match status" value="1"/>
</dbReference>
<dbReference type="InterPro" id="IPR013320">
    <property type="entry name" value="ConA-like_dom_sf"/>
</dbReference>
<feature type="chain" id="PRO_5045691654" evidence="3">
    <location>
        <begin position="36"/>
        <end position="2489"/>
    </location>
</feature>
<dbReference type="Gene3D" id="2.180.10.10">
    <property type="entry name" value="RHS repeat-associated core"/>
    <property type="match status" value="4"/>
</dbReference>
<dbReference type="InterPro" id="IPR056823">
    <property type="entry name" value="TEN-like_YD-shell"/>
</dbReference>
<keyword evidence="7" id="KW-1185">Reference proteome</keyword>
<evidence type="ECO:0000256" key="2">
    <source>
        <dbReference type="SAM" id="MobiDB-lite"/>
    </source>
</evidence>
<dbReference type="CDD" id="cd00110">
    <property type="entry name" value="LamG"/>
    <property type="match status" value="1"/>
</dbReference>
<feature type="region of interest" description="Disordered" evidence="2">
    <location>
        <begin position="1308"/>
        <end position="1347"/>
    </location>
</feature>
<dbReference type="InterPro" id="IPR045351">
    <property type="entry name" value="DUF6531"/>
</dbReference>
<evidence type="ECO:0000313" key="6">
    <source>
        <dbReference type="EMBL" id="MFC4005817.1"/>
    </source>
</evidence>
<proteinExistence type="predicted"/>
<dbReference type="InterPro" id="IPR031325">
    <property type="entry name" value="RHS_repeat"/>
</dbReference>
<dbReference type="EMBL" id="JBHSBI010000001">
    <property type="protein sequence ID" value="MFC4005817.1"/>
    <property type="molecule type" value="Genomic_DNA"/>
</dbReference>
<accession>A0ABV8G078</accession>
<dbReference type="Gene3D" id="2.60.120.200">
    <property type="match status" value="1"/>
</dbReference>
<dbReference type="InterPro" id="IPR022385">
    <property type="entry name" value="Rhs_assc_core"/>
</dbReference>
<evidence type="ECO:0000256" key="1">
    <source>
        <dbReference type="ARBA" id="ARBA00022737"/>
    </source>
</evidence>
<feature type="region of interest" description="Disordered" evidence="2">
    <location>
        <begin position="901"/>
        <end position="922"/>
    </location>
</feature>
<feature type="region of interest" description="Disordered" evidence="2">
    <location>
        <begin position="69"/>
        <end position="95"/>
    </location>
</feature>
<dbReference type="RefSeq" id="WP_379525986.1">
    <property type="nucleotide sequence ID" value="NZ_JBHSBI010000001.1"/>
</dbReference>
<keyword evidence="1" id="KW-0677">Repeat</keyword>
<dbReference type="Proteomes" id="UP001595851">
    <property type="component" value="Unassembled WGS sequence"/>
</dbReference>
<protein>
    <submittedName>
        <fullName evidence="6">RHS repeat-associated core domain-containing protein</fullName>
    </submittedName>
</protein>
<dbReference type="NCBIfam" id="TIGR03696">
    <property type="entry name" value="Rhs_assc_core"/>
    <property type="match status" value="1"/>
</dbReference>
<feature type="compositionally biased region" description="Polar residues" evidence="2">
    <location>
        <begin position="2099"/>
        <end position="2112"/>
    </location>
</feature>
<evidence type="ECO:0000313" key="7">
    <source>
        <dbReference type="Proteomes" id="UP001595851"/>
    </source>
</evidence>
<dbReference type="Pfam" id="PF25023">
    <property type="entry name" value="TEN_YD-shell"/>
    <property type="match status" value="1"/>
</dbReference>
<feature type="signal peptide" evidence="3">
    <location>
        <begin position="1"/>
        <end position="35"/>
    </location>
</feature>
<feature type="domain" description="DUF6531" evidence="4">
    <location>
        <begin position="263"/>
        <end position="338"/>
    </location>
</feature>
<dbReference type="InterPro" id="IPR001791">
    <property type="entry name" value="Laminin_G"/>
</dbReference>
<reference evidence="7" key="1">
    <citation type="journal article" date="2019" name="Int. J. Syst. Evol. Microbiol.">
        <title>The Global Catalogue of Microorganisms (GCM) 10K type strain sequencing project: providing services to taxonomists for standard genome sequencing and annotation.</title>
        <authorList>
            <consortium name="The Broad Institute Genomics Platform"/>
            <consortium name="The Broad Institute Genome Sequencing Center for Infectious Disease"/>
            <person name="Wu L."/>
            <person name="Ma J."/>
        </authorList>
    </citation>
    <scope>NUCLEOTIDE SEQUENCE [LARGE SCALE GENOMIC DNA]</scope>
    <source>
        <strain evidence="7">TBRC 1276</strain>
    </source>
</reference>
<feature type="domain" description="Teneurin-like YD-shell" evidence="5">
    <location>
        <begin position="1808"/>
        <end position="2100"/>
    </location>
</feature>
<sequence>MRRFFSRALLSRSAAVILIASLPGLLSLTAVPASAQASVGSEASVEQGTVVTPTQQWGSAGDLPSLAVTPAAATSSDGAGDSPVPGALPRDGGAWPRTALKAESERDLPPGVQRAEQQDQATAASTLPLISDVYPDTGSLVGTTTPLLTVRVTRVGVPENPLSPMRYTYHICEKPEEDEGEIVIPPPPAPPCWDSGALPDQETWRVPAGTLEWGKQYEWWVRVVDSESKAVATSNKKLIIAGGRQPLNSSHLGERVGDQEEFSLVTGNYTTTAKDVQVPAAGPALAVVRTYNSMDTRTSGIFGAGWSSAWDMNVVAERTGTTVTGLLVTYASGRRVRFAARSDGTYQPPPGMKDVLADVDGGGWRLKDTSSTTYVFNAAGRLLKIEDNRGRAQTLDYNADGTFDTVTGAGGRKLHITWNGPRVATVSTDPVDGKAQTWTYTYTGDNLASVCSPLAAPNCTSYSYGDGSRYKGLVLDSEPVGYWRLGDAQYKPAANLGSEGGTGIYDNVTVGQPGSLEGTADTAAGFTKSTMMLPGPMLDRLRDHVSLEGWIKTTQPGVIFSESSTNSGGVGAAQPVLYVGTDGKLRGQLGTMSGTGYTPITSAGPVNNDQWHHVVLTVTSNQQKLYLDGQLVGELNGTLIGANRQYAYVGSGYRASRWSDVPGGPTTSGAWPFQGSIDEFALYREPLTDAVVQSHWAARAKISHKLSQITLPSGRIWAKNTYDPATDRLLTHTDRHGGTWQLGEFEIDWVERLYKIRLTDPRGGTLDYAYDSLRNERLAYMTDQAGAKTSFEYDTGGFSIKTTDPNNNMFRQWNDKRGNVIQSKSCRTATNCQNAYVEYYLNKDDELDPRNDQMLAFRDARSSDADSNTYAITAEYNAYGQITKKSTPATSDFPEGRSTTVTYTDGTEPAAGGGTTPAGLEKTRTDARGSVWSYAYTSAGDLAEQMDPRGLVTKLGYDEIGRLTSTTKVSKANPDGVTTAITYDVLGRVATTTGAAVKNEITGVTHTARITYGYDLDGNKLSEAVTDLTGGDAERKTVYTYDDFGRQDTTTDPEGGVTRQTWNTLGQKTTSTDARGTVLAYGYSARGELTSTMLKGWTGSPVDPQPAKDVELESRSYDAAGRLVMRVDAMLRKTSYAYFNDNRPSQVIGDDVKLNGSNTTTDVVLEANTYDAAGNLTQQVTGGKAKVTTQFVYDAAGRLTSQTLDPAALNRRTTFTYDANNNVIRSTLTAAGISRTETKEFAYNKANQPTRQTIENGDQDIVTTTGYDDRGLAISTTDPRGNANGADADDYTTTMRYDMLDRLVETKAPQVQVDKDSAAAPAQPSTRAGYDTVGNQTHQRDAEGRSITSTFDKAGRLTRTSALPYTPPGGSPITSTVQHSYDAAGLLTSTTDPRGYITSYEYDQLGRQVRATDPAPDGQSPGTWVSEYDMAGEVLAGVDPNGARTQATYDDLGRQITATQIERKPANASYTTTMEYDEAGWLVKQIAPGSKATSFTVNVAGEVTSITDPTTNTTTMDYDLAGRITKTTDPNGNASTAEYDLAGRKTAAKDLDADGAVLRTYGYGHDRAGNPTSSTSPEGHVTKQTFDALNRATSLIEPISDGESITTSFGYDATGARTRITDGRGNATWTSYNSLGLVETVTESATAAHPEAADRTWTHLYDAAGNQTATIQPGGVRIDRTFNHLNQLTKESGAGSGTTTAERIFGYDLAGRRTTGGDLAIGYNDRGLPLSVQRGTTQESAYTYDALGNPTQRIDAAGTATFTYDNANRLATATDPVTNRTLTYGYDPASRLKTIAATSGQASTQTIDYDDLDRVTGQALKNGSGTQLAKVTYGWDKDDNLTTKTTAGTAGAGTNTYAYDHTGRLTSWTAPGGAVTAYEWDAAGNRTKAGDKTFTYDERNRLTTGDGTDYTYTPRGTLSTSTTAGATTNYTFDAFDRLIADGDSLYSYDALNRVASRIRGTDKQTFAYSGLGNDLAAITDSSGTVQARYARDVGGGLLSLQEDTGPAAAALTDLHGDLVATFTTTLQTSTAYDPFGAVTAQTGVKTQLGYQGEYTDPETGKVNMHARWYQPGTGAFTSRDTMTLEPTSSVQANRYSYANASPLTGTDPTGHSTDAIVPGGSLNEAGPGYGGCIMGGSICHETETHARWWNDFINAPGYDYLYGSQFSDEELKRLGYKIMPNGRPVDQPSFWFASAKVQNDYMSNWSPVMTTGELATSWILAGGMASIQAMNEAAKLNSDDWRLIFNPEKAKATAGSGQGEIISAGGVGGAAPDYLAMYSHYKYIVKYWRDIEKAAANHGINKNVLAAVLMYESHWQADQSGGPIVGDAARVKLQGEGASVGVAQLEIYKVRMLLAKHKGSEYLDKKKWPAERINAYMTHAPSAIHMAAAWMRHLKENVKGLGRPLTDMEAAIGYCGCSGVVMDPNSGIITAGRFVEWVKSGYNPNSLEVSKKNEKNRGIAVKRRASILQYMNYADGLWKCGKAACWMYQ</sequence>
<comment type="caution">
    <text evidence="6">The sequence shown here is derived from an EMBL/GenBank/DDBJ whole genome shotgun (WGS) entry which is preliminary data.</text>
</comment>
<dbReference type="InterPro" id="IPR050708">
    <property type="entry name" value="T6SS_VgrG/RHS"/>
</dbReference>